<evidence type="ECO:0000313" key="2">
    <source>
        <dbReference type="Proteomes" id="UP001500582"/>
    </source>
</evidence>
<dbReference type="EMBL" id="BAABFT010000008">
    <property type="protein sequence ID" value="GAA4327553.1"/>
    <property type="molecule type" value="Genomic_DNA"/>
</dbReference>
<evidence type="ECO:0000313" key="1">
    <source>
        <dbReference type="EMBL" id="GAA4327553.1"/>
    </source>
</evidence>
<dbReference type="Proteomes" id="UP001500582">
    <property type="component" value="Unassembled WGS sequence"/>
</dbReference>
<reference evidence="2" key="1">
    <citation type="journal article" date="2019" name="Int. J. Syst. Evol. Microbiol.">
        <title>The Global Catalogue of Microorganisms (GCM) 10K type strain sequencing project: providing services to taxonomists for standard genome sequencing and annotation.</title>
        <authorList>
            <consortium name="The Broad Institute Genomics Platform"/>
            <consortium name="The Broad Institute Genome Sequencing Center for Infectious Disease"/>
            <person name="Wu L."/>
            <person name="Ma J."/>
        </authorList>
    </citation>
    <scope>NUCLEOTIDE SEQUENCE [LARGE SCALE GENOMIC DNA]</scope>
    <source>
        <strain evidence="2">JCM 17705</strain>
    </source>
</reference>
<comment type="caution">
    <text evidence="1">The sequence shown here is derived from an EMBL/GenBank/DDBJ whole genome shotgun (WGS) entry which is preliminary data.</text>
</comment>
<gene>
    <name evidence="1" type="ORF">GCM10023149_31020</name>
</gene>
<organism evidence="1 2">
    <name type="scientific">Mucilaginibacter gynuensis</name>
    <dbReference type="NCBI Taxonomy" id="1302236"/>
    <lineage>
        <taxon>Bacteria</taxon>
        <taxon>Pseudomonadati</taxon>
        <taxon>Bacteroidota</taxon>
        <taxon>Sphingobacteriia</taxon>
        <taxon>Sphingobacteriales</taxon>
        <taxon>Sphingobacteriaceae</taxon>
        <taxon>Mucilaginibacter</taxon>
    </lineage>
</organism>
<name>A0ABP8GNC5_9SPHI</name>
<proteinExistence type="predicted"/>
<evidence type="ECO:0008006" key="3">
    <source>
        <dbReference type="Google" id="ProtNLM"/>
    </source>
</evidence>
<dbReference type="RefSeq" id="WP_345212038.1">
    <property type="nucleotide sequence ID" value="NZ_BAABFT010000008.1"/>
</dbReference>
<protein>
    <recommendedName>
        <fullName evidence="3">ASCH domain-containing protein</fullName>
    </recommendedName>
</protein>
<accession>A0ABP8GNC5</accession>
<sequence length="259" mass="30417">MKEHPILFSTDMVLAILAGRKTMTRRTVKKQPDLRGVDEDNIKDLKPIFETWYDEDSNKTRGPEWYLKDEDSEYIQDFFAKAPFGETGDLLWLKEEHLITVNGNIIVCEYKDGSKLEKHFKQVSLNTLRNIQKRKTLGKWQRGRFLPKEFCRIWLEKTATRVERLHEISIDDIKAEGVRYPVNDRKPVFKLGHENSALSFIPDEVFENGHQNAQFTEEMLLNAHWAELWCSINGRENYDSNPWIWVIEFKVLSTTGKPA</sequence>
<keyword evidence="2" id="KW-1185">Reference proteome</keyword>